<keyword evidence="6" id="KW-0597">Phosphoprotein</keyword>
<comment type="caution">
    <text evidence="10">The sequence shown here is derived from an EMBL/GenBank/DDBJ whole genome shotgun (WGS) entry which is preliminary data.</text>
</comment>
<evidence type="ECO:0000256" key="5">
    <source>
        <dbReference type="ARBA" id="ARBA00023012"/>
    </source>
</evidence>
<dbReference type="Gene3D" id="1.10.287.130">
    <property type="match status" value="1"/>
</dbReference>
<dbReference type="InterPro" id="IPR003018">
    <property type="entry name" value="GAF"/>
</dbReference>
<evidence type="ECO:0000313" key="10">
    <source>
        <dbReference type="EMBL" id="EMA67842.1"/>
    </source>
</evidence>
<dbReference type="InterPro" id="IPR011006">
    <property type="entry name" value="CheY-like_superfamily"/>
</dbReference>
<dbReference type="SUPFAM" id="SSF52172">
    <property type="entry name" value="CheY-like"/>
    <property type="match status" value="1"/>
</dbReference>
<name>M0PCF6_9EURY</name>
<dbReference type="InterPro" id="IPR029016">
    <property type="entry name" value="GAF-like_dom_sf"/>
</dbReference>
<dbReference type="RefSeq" id="WP_008000481.1">
    <property type="nucleotide sequence ID" value="NZ_AOJI01000022.1"/>
</dbReference>
<dbReference type="AlphaFoldDB" id="M0PCF6"/>
<evidence type="ECO:0000256" key="2">
    <source>
        <dbReference type="ARBA" id="ARBA00012438"/>
    </source>
</evidence>
<dbReference type="InterPro" id="IPR005467">
    <property type="entry name" value="His_kinase_dom"/>
</dbReference>
<dbReference type="SMART" id="SM00065">
    <property type="entry name" value="GAF"/>
    <property type="match status" value="2"/>
</dbReference>
<evidence type="ECO:0000256" key="7">
    <source>
        <dbReference type="SAM" id="MobiDB-lite"/>
    </source>
</evidence>
<dbReference type="SUPFAM" id="SSF47384">
    <property type="entry name" value="Homodimeric domain of signal transducing histidine kinase"/>
    <property type="match status" value="1"/>
</dbReference>
<dbReference type="PANTHER" id="PTHR43711">
    <property type="entry name" value="TWO-COMPONENT HISTIDINE KINASE"/>
    <property type="match status" value="1"/>
</dbReference>
<dbReference type="Proteomes" id="UP000011575">
    <property type="component" value="Unassembled WGS sequence"/>
</dbReference>
<dbReference type="SMART" id="SM00388">
    <property type="entry name" value="HisKA"/>
    <property type="match status" value="1"/>
</dbReference>
<keyword evidence="3" id="KW-0808">Transferase</keyword>
<dbReference type="Gene3D" id="3.30.565.10">
    <property type="entry name" value="Histidine kinase-like ATPase, C-terminal domain"/>
    <property type="match status" value="1"/>
</dbReference>
<dbReference type="Gene3D" id="3.30.450.20">
    <property type="entry name" value="PAS domain"/>
    <property type="match status" value="1"/>
</dbReference>
<comment type="catalytic activity">
    <reaction evidence="1">
        <text>ATP + protein L-histidine = ADP + protein N-phospho-L-histidine.</text>
        <dbReference type="EC" id="2.7.13.3"/>
    </reaction>
</comment>
<dbReference type="STRING" id="1230454.C461_08944"/>
<dbReference type="EMBL" id="AOJI01000022">
    <property type="protein sequence ID" value="EMA67842.1"/>
    <property type="molecule type" value="Genomic_DNA"/>
</dbReference>
<feature type="compositionally biased region" description="Acidic residues" evidence="7">
    <location>
        <begin position="254"/>
        <end position="263"/>
    </location>
</feature>
<dbReference type="SUPFAM" id="SSF55781">
    <property type="entry name" value="GAF domain-like"/>
    <property type="match status" value="2"/>
</dbReference>
<evidence type="ECO:0000313" key="11">
    <source>
        <dbReference type="Proteomes" id="UP000011575"/>
    </source>
</evidence>
<organism evidence="10 11">
    <name type="scientific">Halorubrum aidingense JCM 13560</name>
    <dbReference type="NCBI Taxonomy" id="1230454"/>
    <lineage>
        <taxon>Archaea</taxon>
        <taxon>Methanobacteriati</taxon>
        <taxon>Methanobacteriota</taxon>
        <taxon>Stenosarchaea group</taxon>
        <taxon>Halobacteria</taxon>
        <taxon>Halobacteriales</taxon>
        <taxon>Haloferacaceae</taxon>
        <taxon>Halorubrum</taxon>
    </lineage>
</organism>
<dbReference type="Pfam" id="PF13185">
    <property type="entry name" value="GAF_2"/>
    <property type="match status" value="2"/>
</dbReference>
<evidence type="ECO:0000259" key="9">
    <source>
        <dbReference type="PROSITE" id="PS50110"/>
    </source>
</evidence>
<dbReference type="GO" id="GO:0000155">
    <property type="term" value="F:phosphorelay sensor kinase activity"/>
    <property type="evidence" value="ECO:0007669"/>
    <property type="project" value="InterPro"/>
</dbReference>
<evidence type="ECO:0000256" key="3">
    <source>
        <dbReference type="ARBA" id="ARBA00022679"/>
    </source>
</evidence>
<dbReference type="PROSITE" id="PS50110">
    <property type="entry name" value="RESPONSE_REGULATORY"/>
    <property type="match status" value="1"/>
</dbReference>
<dbReference type="Gene3D" id="3.40.50.2300">
    <property type="match status" value="1"/>
</dbReference>
<dbReference type="InterPro" id="IPR003594">
    <property type="entry name" value="HATPase_dom"/>
</dbReference>
<dbReference type="Pfam" id="PF02518">
    <property type="entry name" value="HATPase_c"/>
    <property type="match status" value="1"/>
</dbReference>
<evidence type="ECO:0000256" key="6">
    <source>
        <dbReference type="PROSITE-ProRule" id="PRU00169"/>
    </source>
</evidence>
<dbReference type="CDD" id="cd00082">
    <property type="entry name" value="HisKA"/>
    <property type="match status" value="1"/>
</dbReference>
<dbReference type="Pfam" id="PF00072">
    <property type="entry name" value="Response_reg"/>
    <property type="match status" value="1"/>
</dbReference>
<keyword evidence="4 10" id="KW-0418">Kinase</keyword>
<dbReference type="EC" id="2.7.13.3" evidence="2"/>
<dbReference type="InterPro" id="IPR050736">
    <property type="entry name" value="Sensor_HK_Regulatory"/>
</dbReference>
<dbReference type="PATRIC" id="fig|1230454.4.peg.1809"/>
<reference evidence="10 11" key="1">
    <citation type="journal article" date="2014" name="PLoS Genet.">
        <title>Phylogenetically driven sequencing of extremely halophilic archaea reveals strategies for static and dynamic osmo-response.</title>
        <authorList>
            <person name="Becker E.A."/>
            <person name="Seitzer P.M."/>
            <person name="Tritt A."/>
            <person name="Larsen D."/>
            <person name="Krusor M."/>
            <person name="Yao A.I."/>
            <person name="Wu D."/>
            <person name="Madern D."/>
            <person name="Eisen J.A."/>
            <person name="Darling A.E."/>
            <person name="Facciotti M.T."/>
        </authorList>
    </citation>
    <scope>NUCLEOTIDE SEQUENCE [LARGE SCALE GENOMIC DNA]</scope>
    <source>
        <strain evidence="10 11">JCM 13560</strain>
    </source>
</reference>
<dbReference type="Gene3D" id="3.30.450.40">
    <property type="match status" value="2"/>
</dbReference>
<feature type="modified residue" description="4-aspartylphosphate" evidence="6">
    <location>
        <position position="80"/>
    </location>
</feature>
<protein>
    <recommendedName>
        <fullName evidence="2">histidine kinase</fullName>
        <ecNumber evidence="2">2.7.13.3</ecNumber>
    </recommendedName>
</protein>
<keyword evidence="5" id="KW-0902">Two-component regulatory system</keyword>
<feature type="region of interest" description="Disordered" evidence="7">
    <location>
        <begin position="1"/>
        <end position="28"/>
    </location>
</feature>
<dbReference type="InterPro" id="IPR001789">
    <property type="entry name" value="Sig_transdc_resp-reg_receiver"/>
</dbReference>
<evidence type="ECO:0000256" key="1">
    <source>
        <dbReference type="ARBA" id="ARBA00000085"/>
    </source>
</evidence>
<dbReference type="InterPro" id="IPR036097">
    <property type="entry name" value="HisK_dim/P_sf"/>
</dbReference>
<dbReference type="InterPro" id="IPR035965">
    <property type="entry name" value="PAS-like_dom_sf"/>
</dbReference>
<dbReference type="OrthoDB" id="8127at2157"/>
<dbReference type="InterPro" id="IPR003661">
    <property type="entry name" value="HisK_dim/P_dom"/>
</dbReference>
<dbReference type="PROSITE" id="PS50109">
    <property type="entry name" value="HIS_KIN"/>
    <property type="match status" value="1"/>
</dbReference>
<dbReference type="SMART" id="SM00387">
    <property type="entry name" value="HATPase_c"/>
    <property type="match status" value="1"/>
</dbReference>
<dbReference type="Pfam" id="PF00512">
    <property type="entry name" value="HisKA"/>
    <property type="match status" value="1"/>
</dbReference>
<proteinExistence type="predicted"/>
<dbReference type="SUPFAM" id="SSF55785">
    <property type="entry name" value="PYP-like sensor domain (PAS domain)"/>
    <property type="match status" value="1"/>
</dbReference>
<keyword evidence="11" id="KW-1185">Reference proteome</keyword>
<feature type="domain" description="Histidine kinase" evidence="8">
    <location>
        <begin position="657"/>
        <end position="860"/>
    </location>
</feature>
<dbReference type="SUPFAM" id="SSF55874">
    <property type="entry name" value="ATPase domain of HSP90 chaperone/DNA topoisomerase II/histidine kinase"/>
    <property type="match status" value="1"/>
</dbReference>
<evidence type="ECO:0000259" key="8">
    <source>
        <dbReference type="PROSITE" id="PS50109"/>
    </source>
</evidence>
<dbReference type="InterPro" id="IPR036890">
    <property type="entry name" value="HATPase_C_sf"/>
</dbReference>
<feature type="domain" description="Response regulatory" evidence="9">
    <location>
        <begin position="29"/>
        <end position="145"/>
    </location>
</feature>
<feature type="compositionally biased region" description="Basic and acidic residues" evidence="7">
    <location>
        <begin position="280"/>
        <end position="297"/>
    </location>
</feature>
<feature type="region of interest" description="Disordered" evidence="7">
    <location>
        <begin position="250"/>
        <end position="297"/>
    </location>
</feature>
<sequence>MDPGSGGDRDGVADAPFGGSEPAGGGPRRVLFVDDEPGAADLAAIYVERLADRVETVTRTDPADALAVVESERVDCVVSDYDMPGMNGLEFLAAARAVDPGLPFVLFTGKGSEEIASEAISAGVTDYLQKGVGRDRYEMLAHSVENALNRRRAERDLQDVNAKVTAIHEFASDVSGAESVTEVFDRLVDAAEDILRFDRCMSARRRGDQLVPAVLSESVGEDEVRVFSLGEGVVGTTAAEERTMVVDNLSVDPADPDDLEDPDNPGRPAPGSSEGGETVDGTRRADDRFASDRVDGTRVADPVADDIQSAISVPIGSWGVFQAVSDGYAAFDERDVEFAELLAAHAADAIEQIETEATLRAERDRLAALFEDLPLPVARTVATDDGRRRLDATNDAFEATFGYAAADHGYQEIRDGIIPSDVDPLSPGAVLADDEPLRVEVRRHTTDGLRDFILSVIPIERSAETTVYNVYADIGEQKRVERTLRKLHETTREMFRGGGREEIAAIAARAAIDILEFPSSGVRLYDADANTLCPTAISEEATDAMGDRPSFGPGESLIWEAFETGEPVVVDDLDAVDTVVGYGDLRSLLVVPLGDHGVMPLGSREPGFFDDTAVQLARVLGANVAVALRHAERTEQLRERDAALQREVDRLEKFTGLVSHDLRNPLTVAAGRLELGRRLVDDEDAVRELDQIEDAHDRMAQLIDDLLALTRQGRTVDDSERVDLAEAAASAWGTVDTGTATLDPPPSGVEIDADPERLRTLLENLFTNSVEHGAAEGDEGDGSNSGVTVTVGALPDGFYVADDGPGFDVDPEEATAYGVSGDPHGTGLGLAIVREIATAHGWTLAIDDRDGAWFEFTTDA</sequence>
<gene>
    <name evidence="10" type="ORF">C461_08944</name>
</gene>
<dbReference type="PANTHER" id="PTHR43711:SF1">
    <property type="entry name" value="HISTIDINE KINASE 1"/>
    <property type="match status" value="1"/>
</dbReference>
<evidence type="ECO:0000256" key="4">
    <source>
        <dbReference type="ARBA" id="ARBA00022777"/>
    </source>
</evidence>
<accession>M0PCF6</accession>
<dbReference type="SMART" id="SM00448">
    <property type="entry name" value="REC"/>
    <property type="match status" value="1"/>
</dbReference>